<feature type="region of interest" description="Disordered" evidence="1">
    <location>
        <begin position="1"/>
        <end position="50"/>
    </location>
</feature>
<feature type="compositionally biased region" description="Basic and acidic residues" evidence="1">
    <location>
        <begin position="18"/>
        <end position="30"/>
    </location>
</feature>
<dbReference type="AlphaFoldDB" id="A0AAD6Y272"/>
<organism evidence="2 3">
    <name type="scientific">Mycena pura</name>
    <dbReference type="NCBI Taxonomy" id="153505"/>
    <lineage>
        <taxon>Eukaryota</taxon>
        <taxon>Fungi</taxon>
        <taxon>Dikarya</taxon>
        <taxon>Basidiomycota</taxon>
        <taxon>Agaricomycotina</taxon>
        <taxon>Agaricomycetes</taxon>
        <taxon>Agaricomycetidae</taxon>
        <taxon>Agaricales</taxon>
        <taxon>Marasmiineae</taxon>
        <taxon>Mycenaceae</taxon>
        <taxon>Mycena</taxon>
    </lineage>
</organism>
<protein>
    <submittedName>
        <fullName evidence="2">Uncharacterized protein</fullName>
    </submittedName>
</protein>
<feature type="compositionally biased region" description="Low complexity" evidence="1">
    <location>
        <begin position="140"/>
        <end position="149"/>
    </location>
</feature>
<reference evidence="2" key="1">
    <citation type="submission" date="2023-03" db="EMBL/GenBank/DDBJ databases">
        <title>Massive genome expansion in bonnet fungi (Mycena s.s.) driven by repeated elements and novel gene families across ecological guilds.</title>
        <authorList>
            <consortium name="Lawrence Berkeley National Laboratory"/>
            <person name="Harder C.B."/>
            <person name="Miyauchi S."/>
            <person name="Viragh M."/>
            <person name="Kuo A."/>
            <person name="Thoen E."/>
            <person name="Andreopoulos B."/>
            <person name="Lu D."/>
            <person name="Skrede I."/>
            <person name="Drula E."/>
            <person name="Henrissat B."/>
            <person name="Morin E."/>
            <person name="Kohler A."/>
            <person name="Barry K."/>
            <person name="LaButti K."/>
            <person name="Morin E."/>
            <person name="Salamov A."/>
            <person name="Lipzen A."/>
            <person name="Mereny Z."/>
            <person name="Hegedus B."/>
            <person name="Baldrian P."/>
            <person name="Stursova M."/>
            <person name="Weitz H."/>
            <person name="Taylor A."/>
            <person name="Grigoriev I.V."/>
            <person name="Nagy L.G."/>
            <person name="Martin F."/>
            <person name="Kauserud H."/>
        </authorList>
    </citation>
    <scope>NUCLEOTIDE SEQUENCE</scope>
    <source>
        <strain evidence="2">9144</strain>
    </source>
</reference>
<dbReference type="Proteomes" id="UP001219525">
    <property type="component" value="Unassembled WGS sequence"/>
</dbReference>
<feature type="region of interest" description="Disordered" evidence="1">
    <location>
        <begin position="132"/>
        <end position="165"/>
    </location>
</feature>
<sequence>MSPQEMWPITLDPAQVRLRKEEGNSGDSDRTPALASRAPTHRTPPALVFPHPPLLHLVRARARTQPTPHALPRARMQHHAYTRRPGLALAAPRTCRTTPALSALSANQFISQIRTSDVAECEDREGVVEELREVRRSSGRSESPTPHTTPRARPRRISPIMPPHRVPAHVAYSSGPALKRRISASTNDVRHDRDQQQCHALALGASHDVRRYPCACARVRSCCWTRSFALSPARTSCMRCATRKCTGMGAKPGRVHEVRADARAQLMSAATATASRTSTTPCGGRGAQRQPLPVCLCAGAELLLDMVVCACTRACTRARTSCTRPSFTPGAYPCPCVSLGRVHEVRAGVSATTVQQRLPHLPDAPGASLGRVHARGARGCKLKRPRPAAAPHPRAPRACAHATRPAHTRAPACRAPQAHRTCALPMAKTRRPGPCRPLPTHAAHAAAHRLPDLIFVYRAIAA</sequence>
<dbReference type="EMBL" id="JARJCW010000077">
    <property type="protein sequence ID" value="KAJ7197538.1"/>
    <property type="molecule type" value="Genomic_DNA"/>
</dbReference>
<name>A0AAD6Y272_9AGAR</name>
<evidence type="ECO:0000313" key="2">
    <source>
        <dbReference type="EMBL" id="KAJ7197538.1"/>
    </source>
</evidence>
<comment type="caution">
    <text evidence="2">The sequence shown here is derived from an EMBL/GenBank/DDBJ whole genome shotgun (WGS) entry which is preliminary data.</text>
</comment>
<accession>A0AAD6Y272</accession>
<proteinExistence type="predicted"/>
<evidence type="ECO:0000256" key="1">
    <source>
        <dbReference type="SAM" id="MobiDB-lite"/>
    </source>
</evidence>
<gene>
    <name evidence="2" type="ORF">GGX14DRAFT_667703</name>
</gene>
<keyword evidence="3" id="KW-1185">Reference proteome</keyword>
<evidence type="ECO:0000313" key="3">
    <source>
        <dbReference type="Proteomes" id="UP001219525"/>
    </source>
</evidence>